<dbReference type="Proteomes" id="UP001500620">
    <property type="component" value="Unassembled WGS sequence"/>
</dbReference>
<organism evidence="1 2">
    <name type="scientific">Dactylosporangium darangshiense</name>
    <dbReference type="NCBI Taxonomy" id="579108"/>
    <lineage>
        <taxon>Bacteria</taxon>
        <taxon>Bacillati</taxon>
        <taxon>Actinomycetota</taxon>
        <taxon>Actinomycetes</taxon>
        <taxon>Micromonosporales</taxon>
        <taxon>Micromonosporaceae</taxon>
        <taxon>Dactylosporangium</taxon>
    </lineage>
</organism>
<keyword evidence="2" id="KW-1185">Reference proteome</keyword>
<evidence type="ECO:0000313" key="2">
    <source>
        <dbReference type="Proteomes" id="UP001500620"/>
    </source>
</evidence>
<accession>A0ABP8DPL2</accession>
<evidence type="ECO:0000313" key="1">
    <source>
        <dbReference type="EMBL" id="GAA4261129.1"/>
    </source>
</evidence>
<comment type="caution">
    <text evidence="1">The sequence shown here is derived from an EMBL/GenBank/DDBJ whole genome shotgun (WGS) entry which is preliminary data.</text>
</comment>
<sequence>MVRLTGLEALVVGYFINWAKQKVKTVGTHVDGRFDKALKALVDRVLGKLGADSALRQLEREAAEGVDDPLTAQRVELSVRQAVRADPAFGADLAALVREAQRLGPTTGAHTSVVINAVVNDQAQAPIAGGNMTNYFHTPRD</sequence>
<gene>
    <name evidence="1" type="ORF">GCM10022255_092550</name>
</gene>
<reference evidence="2" key="1">
    <citation type="journal article" date="2019" name="Int. J. Syst. Evol. Microbiol.">
        <title>The Global Catalogue of Microorganisms (GCM) 10K type strain sequencing project: providing services to taxonomists for standard genome sequencing and annotation.</title>
        <authorList>
            <consortium name="The Broad Institute Genomics Platform"/>
            <consortium name="The Broad Institute Genome Sequencing Center for Infectious Disease"/>
            <person name="Wu L."/>
            <person name="Ma J."/>
        </authorList>
    </citation>
    <scope>NUCLEOTIDE SEQUENCE [LARGE SCALE GENOMIC DNA]</scope>
    <source>
        <strain evidence="2">JCM 17441</strain>
    </source>
</reference>
<protein>
    <submittedName>
        <fullName evidence="1">Uncharacterized protein</fullName>
    </submittedName>
</protein>
<dbReference type="EMBL" id="BAABAT010000044">
    <property type="protein sequence ID" value="GAA4261129.1"/>
    <property type="molecule type" value="Genomic_DNA"/>
</dbReference>
<name>A0ABP8DPL2_9ACTN</name>
<proteinExistence type="predicted"/>